<evidence type="ECO:0000259" key="1">
    <source>
        <dbReference type="Pfam" id="PF03358"/>
    </source>
</evidence>
<dbReference type="PANTHER" id="PTHR30543">
    <property type="entry name" value="CHROMATE REDUCTASE"/>
    <property type="match status" value="1"/>
</dbReference>
<proteinExistence type="predicted"/>
<protein>
    <submittedName>
        <fullName evidence="2">Chromate reductase</fullName>
    </submittedName>
</protein>
<dbReference type="Pfam" id="PF03358">
    <property type="entry name" value="FMN_red"/>
    <property type="match status" value="1"/>
</dbReference>
<evidence type="ECO:0000313" key="3">
    <source>
        <dbReference type="Proteomes" id="UP000275456"/>
    </source>
</evidence>
<dbReference type="AlphaFoldDB" id="A0A3N2AT72"/>
<dbReference type="InterPro" id="IPR050712">
    <property type="entry name" value="NAD(P)H-dep_reductase"/>
</dbReference>
<dbReference type="GO" id="GO:0016491">
    <property type="term" value="F:oxidoreductase activity"/>
    <property type="evidence" value="ECO:0007669"/>
    <property type="project" value="InterPro"/>
</dbReference>
<keyword evidence="3" id="KW-1185">Reference proteome</keyword>
<dbReference type="InterPro" id="IPR005025">
    <property type="entry name" value="FMN_Rdtase-like_dom"/>
</dbReference>
<feature type="domain" description="NADPH-dependent FMN reductase-like" evidence="1">
    <location>
        <begin position="12"/>
        <end position="153"/>
    </location>
</feature>
<dbReference type="Gene3D" id="3.40.50.360">
    <property type="match status" value="1"/>
</dbReference>
<reference evidence="2 3" key="1">
    <citation type="submission" date="2018-11" db="EMBL/GenBank/DDBJ databases">
        <title>Sequencing the genomes of 1000 actinobacteria strains.</title>
        <authorList>
            <person name="Klenk H.-P."/>
        </authorList>
    </citation>
    <scope>NUCLEOTIDE SEQUENCE [LARGE SCALE GENOMIC DNA]</scope>
    <source>
        <strain evidence="2 3">DSM 9580</strain>
    </source>
</reference>
<gene>
    <name evidence="2" type="ORF">EDD26_1619</name>
</gene>
<organism evidence="2 3">
    <name type="scientific">Agrococcus jenensis</name>
    <dbReference type="NCBI Taxonomy" id="46353"/>
    <lineage>
        <taxon>Bacteria</taxon>
        <taxon>Bacillati</taxon>
        <taxon>Actinomycetota</taxon>
        <taxon>Actinomycetes</taxon>
        <taxon>Micrococcales</taxon>
        <taxon>Microbacteriaceae</taxon>
        <taxon>Agrococcus</taxon>
    </lineage>
</organism>
<name>A0A3N2AT72_9MICO</name>
<sequence length="203" mass="22168">MAETYHHEPPYTIGVICGSIAASSINRRLARALIKLAPPALQCSFIEIDQLDLYDRDRDDAYPPEAVELKRAITEADGILIVTPEYNRSIPGALKNAIDWASRPYGENALNRKPVGIIGTSPGGIGTAVGQQHLKTIMSFCNAPMMNEIEAYVQYKDGLVDDDDDVTVESTKEFLSTYMAAYDDFVRRVLTVLPKADGSTAAG</sequence>
<dbReference type="RefSeq" id="WP_123697244.1">
    <property type="nucleotide sequence ID" value="NZ_RKHJ01000001.1"/>
</dbReference>
<dbReference type="OrthoDB" id="9812295at2"/>
<dbReference type="Proteomes" id="UP000275456">
    <property type="component" value="Unassembled WGS sequence"/>
</dbReference>
<dbReference type="InterPro" id="IPR029039">
    <property type="entry name" value="Flavoprotein-like_sf"/>
</dbReference>
<dbReference type="SUPFAM" id="SSF52218">
    <property type="entry name" value="Flavoproteins"/>
    <property type="match status" value="1"/>
</dbReference>
<accession>A0A3N2AT72</accession>
<dbReference type="GO" id="GO:0010181">
    <property type="term" value="F:FMN binding"/>
    <property type="evidence" value="ECO:0007669"/>
    <property type="project" value="TreeGrafter"/>
</dbReference>
<dbReference type="PANTHER" id="PTHR30543:SF21">
    <property type="entry name" value="NAD(P)H-DEPENDENT FMN REDUCTASE LOT6"/>
    <property type="match status" value="1"/>
</dbReference>
<evidence type="ECO:0000313" key="2">
    <source>
        <dbReference type="EMBL" id="ROR66237.1"/>
    </source>
</evidence>
<dbReference type="EMBL" id="RKHJ01000001">
    <property type="protein sequence ID" value="ROR66237.1"/>
    <property type="molecule type" value="Genomic_DNA"/>
</dbReference>
<comment type="caution">
    <text evidence="2">The sequence shown here is derived from an EMBL/GenBank/DDBJ whole genome shotgun (WGS) entry which is preliminary data.</text>
</comment>
<dbReference type="GO" id="GO:0005829">
    <property type="term" value="C:cytosol"/>
    <property type="evidence" value="ECO:0007669"/>
    <property type="project" value="TreeGrafter"/>
</dbReference>